<feature type="region of interest" description="Disordered" evidence="1">
    <location>
        <begin position="559"/>
        <end position="614"/>
    </location>
</feature>
<dbReference type="EMBL" id="JNBR01001427">
    <property type="protein sequence ID" value="OQR87693.1"/>
    <property type="molecule type" value="Genomic_DNA"/>
</dbReference>
<feature type="compositionally biased region" description="Basic residues" evidence="1">
    <location>
        <begin position="242"/>
        <end position="257"/>
    </location>
</feature>
<comment type="caution">
    <text evidence="2">The sequence shown here is derived from an EMBL/GenBank/DDBJ whole genome shotgun (WGS) entry which is preliminary data.</text>
</comment>
<dbReference type="PANTHER" id="PTHR37028">
    <property type="entry name" value="UNNAMED PRODUCT-RELATED"/>
    <property type="match status" value="1"/>
</dbReference>
<name>A0A1V9YPW6_ACHHY</name>
<gene>
    <name evidence="2" type="ORF">ACHHYP_08186</name>
</gene>
<feature type="compositionally biased region" description="Basic and acidic residues" evidence="1">
    <location>
        <begin position="216"/>
        <end position="229"/>
    </location>
</feature>
<feature type="region of interest" description="Disordered" evidence="1">
    <location>
        <begin position="323"/>
        <end position="346"/>
    </location>
</feature>
<feature type="compositionally biased region" description="Polar residues" evidence="1">
    <location>
        <begin position="569"/>
        <end position="582"/>
    </location>
</feature>
<dbReference type="PANTHER" id="PTHR37028:SF4">
    <property type="entry name" value="ALMS MOTIF DOMAIN-CONTAINING PROTEIN"/>
    <property type="match status" value="1"/>
</dbReference>
<feature type="compositionally biased region" description="Basic and acidic residues" evidence="1">
    <location>
        <begin position="337"/>
        <end position="346"/>
    </location>
</feature>
<feature type="compositionally biased region" description="Basic and acidic residues" evidence="1">
    <location>
        <begin position="33"/>
        <end position="54"/>
    </location>
</feature>
<feature type="compositionally biased region" description="Polar residues" evidence="1">
    <location>
        <begin position="57"/>
        <end position="70"/>
    </location>
</feature>
<feature type="region of interest" description="Disordered" evidence="1">
    <location>
        <begin position="369"/>
        <end position="417"/>
    </location>
</feature>
<dbReference type="OrthoDB" id="299616at2759"/>
<reference evidence="2 3" key="1">
    <citation type="journal article" date="2014" name="Genome Biol. Evol.">
        <title>The secreted proteins of Achlya hypogyna and Thraustotheca clavata identify the ancestral oomycete secretome and reveal gene acquisitions by horizontal gene transfer.</title>
        <authorList>
            <person name="Misner I."/>
            <person name="Blouin N."/>
            <person name="Leonard G."/>
            <person name="Richards T.A."/>
            <person name="Lane C.E."/>
        </authorList>
    </citation>
    <scope>NUCLEOTIDE SEQUENCE [LARGE SCALE GENOMIC DNA]</scope>
    <source>
        <strain evidence="2 3">ATCC 48635</strain>
    </source>
</reference>
<protein>
    <submittedName>
        <fullName evidence="2">Uncharacterized protein</fullName>
    </submittedName>
</protein>
<feature type="compositionally biased region" description="Low complexity" evidence="1">
    <location>
        <begin position="192"/>
        <end position="206"/>
    </location>
</feature>
<dbReference type="Proteomes" id="UP000243579">
    <property type="component" value="Unassembled WGS sequence"/>
</dbReference>
<evidence type="ECO:0000256" key="1">
    <source>
        <dbReference type="SAM" id="MobiDB-lite"/>
    </source>
</evidence>
<accession>A0A1V9YPW6</accession>
<feature type="compositionally biased region" description="Basic and acidic residues" evidence="1">
    <location>
        <begin position="379"/>
        <end position="417"/>
    </location>
</feature>
<organism evidence="2 3">
    <name type="scientific">Achlya hypogyna</name>
    <name type="common">Oomycete</name>
    <name type="synonym">Protoachlya hypogyna</name>
    <dbReference type="NCBI Taxonomy" id="1202772"/>
    <lineage>
        <taxon>Eukaryota</taxon>
        <taxon>Sar</taxon>
        <taxon>Stramenopiles</taxon>
        <taxon>Oomycota</taxon>
        <taxon>Saprolegniomycetes</taxon>
        <taxon>Saprolegniales</taxon>
        <taxon>Achlyaceae</taxon>
        <taxon>Achlya</taxon>
    </lineage>
</organism>
<proteinExistence type="predicted"/>
<keyword evidence="3" id="KW-1185">Reference proteome</keyword>
<evidence type="ECO:0000313" key="2">
    <source>
        <dbReference type="EMBL" id="OQR87693.1"/>
    </source>
</evidence>
<sequence>MSDVAPPPVAPLPQVSTIARMLDSMDISGEATSMEREGVEVEGRRIELPGKEDPGSTEGTPVSPTSTEQITPMDMEPLGIGKSELSTPTKVAQMVDEIKTILDSPTATKIPSISKPSLIPPPAPIEKLEKVTSPMAHLKRKSMSPTQKDALAARLYSKAMDLKHKRDELFTQTPEECTFKPKIIKAPTSPHSRTSSGPPSVTSTSSEKNRFSMLHEQARELAQKKEAKKQSAQAEYSFKPQISKKSRRMSLKLRMKKSRDAAKASEGSPATSTLGSPRSADSKNIPCRFDELYAQHIELAARRKEKQLELERKTAEVCTFQPKIKKLKGKSPTKSRPLYDAERERQKRLEKESKKVALEMAECTFRPAVQRTKSTSADPTKEEKSFFDRMQESERKKEDRLEQLRREQEERKLKEATFRPKIIETKASKAATEEKKPFHERLFDKEYLLQQQAERERKKLEQDQYSFKPSIDTSLISIPERHGSIFERLHDEGMKKQELLSLAEQERIKRELEECTFHPQVSIELKDPPTEPVWERLSNDKKHILEERQRLKEALEAKDCTFKPDLGPSSRSPARRNTTLLQGPSTGTPESPPTSTPKQFRRQTSPALDLTPSNLVDPTSILVVDEVSAPQAAPTPIAPPFPAATSDEVSAQSQSILDNYDSWAATLEEKMRELK</sequence>
<evidence type="ECO:0000313" key="3">
    <source>
        <dbReference type="Proteomes" id="UP000243579"/>
    </source>
</evidence>
<feature type="compositionally biased region" description="Polar residues" evidence="1">
    <location>
        <begin position="602"/>
        <end position="614"/>
    </location>
</feature>
<feature type="region of interest" description="Disordered" evidence="1">
    <location>
        <begin position="171"/>
        <end position="284"/>
    </location>
</feature>
<feature type="region of interest" description="Disordered" evidence="1">
    <location>
        <begin position="24"/>
        <end position="83"/>
    </location>
</feature>
<dbReference type="AlphaFoldDB" id="A0A1V9YPW6"/>
<feature type="compositionally biased region" description="Basic residues" evidence="1">
    <location>
        <begin position="323"/>
        <end position="333"/>
    </location>
</feature>